<sequence length="44" mass="4837">MKNRCYLDIHVLQTVPPSCVNRDDTGSPKTAIYGGTTRARVSSQ</sequence>
<comment type="caution">
    <text evidence="2">The sequence shown here is derived from an EMBL/GenBank/DDBJ whole genome shotgun (WGS) entry which is preliminary data.</text>
</comment>
<evidence type="ECO:0000256" key="1">
    <source>
        <dbReference type="SAM" id="MobiDB-lite"/>
    </source>
</evidence>
<evidence type="ECO:0000313" key="3">
    <source>
        <dbReference type="Proteomes" id="UP000653002"/>
    </source>
</evidence>
<feature type="non-terminal residue" evidence="2">
    <location>
        <position position="44"/>
    </location>
</feature>
<dbReference type="Pfam" id="PF09344">
    <property type="entry name" value="Cas_CT1975"/>
    <property type="match status" value="1"/>
</dbReference>
<gene>
    <name evidence="2" type="ORF">GUH15_24840</name>
</gene>
<dbReference type="EMBL" id="JAABFR010002170">
    <property type="protein sequence ID" value="MBD4339221.1"/>
    <property type="molecule type" value="Genomic_DNA"/>
</dbReference>
<feature type="region of interest" description="Disordered" evidence="1">
    <location>
        <begin position="22"/>
        <end position="44"/>
    </location>
</feature>
<evidence type="ECO:0000313" key="2">
    <source>
        <dbReference type="EMBL" id="MBD4339221.1"/>
    </source>
</evidence>
<organism evidence="2 3">
    <name type="scientific">Xanthomonas citri pv. citri</name>
    <dbReference type="NCBI Taxonomy" id="611301"/>
    <lineage>
        <taxon>Bacteria</taxon>
        <taxon>Pseudomonadati</taxon>
        <taxon>Pseudomonadota</taxon>
        <taxon>Gammaproteobacteria</taxon>
        <taxon>Lysobacterales</taxon>
        <taxon>Lysobacteraceae</taxon>
        <taxon>Xanthomonas</taxon>
    </lineage>
</organism>
<dbReference type="AlphaFoldDB" id="A0A8I0L9Q0"/>
<accession>A0A8I0L9Q0</accession>
<proteinExistence type="predicted"/>
<reference evidence="2" key="1">
    <citation type="submission" date="2020-01" db="EMBL/GenBank/DDBJ databases">
        <authorList>
            <person name="Richard D."/>
        </authorList>
    </citation>
    <scope>NUCLEOTIDE SEQUENCE</scope>
    <source>
        <strain evidence="2">JP541</strain>
    </source>
</reference>
<dbReference type="Proteomes" id="UP000653002">
    <property type="component" value="Unassembled WGS sequence"/>
</dbReference>
<dbReference type="InterPro" id="IPR010148">
    <property type="entry name" value="CRISPR-assoc_prot_CT1975"/>
</dbReference>
<name>A0A8I0L9Q0_XANCI</name>
<protein>
    <submittedName>
        <fullName evidence="2">Type I-E CRISPR-associated protein Cas7/Cse4/CasC</fullName>
    </submittedName>
</protein>